<protein>
    <submittedName>
        <fullName evidence="2">Uncharacterized protein</fullName>
    </submittedName>
</protein>
<dbReference type="EMBL" id="JAQQWL010000005">
    <property type="protein sequence ID" value="KAK8073324.1"/>
    <property type="molecule type" value="Genomic_DNA"/>
</dbReference>
<evidence type="ECO:0000256" key="1">
    <source>
        <dbReference type="SAM" id="MobiDB-lite"/>
    </source>
</evidence>
<sequence>MGEGEENGEETRLAHDLLVLFPSGLRAGDGFEDRRPAGPSVDAQCPRQLGQKVPVDSQDAREPHTGLPLPPAPRPAGSRPQAILQLRFRDIGIYLVRDPAGDDSIDSRRQAPRRLIIQFSLEYTKRYLGPKAAKTSLVPEIIYDSTLVLSPHVFLLAILFKNRAFKVGGLNDDPHMLSHVKVPDEATQLLLPFRPDILDTYLFLQAEKTHMGWKMSETPMTQVMLGQIVKRFGQIPGFMDNTICYNLDQSENISDSLRNLIMDHAPNSDTLSQSKPLMKQATSHGHSRDDRRQIQLTAEESIALRDNFKYVRLTERLKALGYGPNYAKERRELTLKRKNLMTKLREPTLAKLRQEFDRAQDVQDIQQQMQTVQARSSVPSVTNDFMAQNTKALAASLAKKAPALIGSMAKKIPAAGPVAPKPQGLGRDRCYQGIVACYGIEEVPTNKVLEVRAAPVPTELLHATREKQLEELRNVTAEVMGPGKVRRCFICVAKAMTLLPDDENINGLCRDFTNFSALGRHFTTVHLSTLGADDQTTCPLCHVVLFTIYTFRAMLIRSMA</sequence>
<feature type="region of interest" description="Disordered" evidence="1">
    <location>
        <begin position="265"/>
        <end position="291"/>
    </location>
</feature>
<feature type="compositionally biased region" description="Polar residues" evidence="1">
    <location>
        <begin position="267"/>
        <end position="284"/>
    </location>
</feature>
<dbReference type="Proteomes" id="UP001480595">
    <property type="component" value="Unassembled WGS sequence"/>
</dbReference>
<feature type="region of interest" description="Disordered" evidence="1">
    <location>
        <begin position="29"/>
        <end position="78"/>
    </location>
</feature>
<comment type="caution">
    <text evidence="2">The sequence shown here is derived from an EMBL/GenBank/DDBJ whole genome shotgun (WGS) entry which is preliminary data.</text>
</comment>
<accession>A0ABR1VTV2</accession>
<dbReference type="GeneID" id="92088695"/>
<evidence type="ECO:0000313" key="3">
    <source>
        <dbReference type="Proteomes" id="UP001480595"/>
    </source>
</evidence>
<gene>
    <name evidence="2" type="ORF">PG994_004223</name>
</gene>
<dbReference type="RefSeq" id="XP_066717799.1">
    <property type="nucleotide sequence ID" value="XM_066855632.1"/>
</dbReference>
<evidence type="ECO:0000313" key="2">
    <source>
        <dbReference type="EMBL" id="KAK8073324.1"/>
    </source>
</evidence>
<dbReference type="PANTHER" id="PTHR37535:SF2">
    <property type="entry name" value="FINGER DOMAIN PROTEIN, PUTATIVE (AFU_ORTHOLOGUE AFUA_6G09300)-RELATED"/>
    <property type="match status" value="1"/>
</dbReference>
<proteinExistence type="predicted"/>
<reference evidence="2 3" key="1">
    <citation type="submission" date="2023-01" db="EMBL/GenBank/DDBJ databases">
        <title>Analysis of 21 Apiospora genomes using comparative genomics revels a genus with tremendous synthesis potential of carbohydrate active enzymes and secondary metabolites.</title>
        <authorList>
            <person name="Sorensen T."/>
        </authorList>
    </citation>
    <scope>NUCLEOTIDE SEQUENCE [LARGE SCALE GENOMIC DNA]</scope>
    <source>
        <strain evidence="2 3">CBS 135458</strain>
    </source>
</reference>
<dbReference type="Pfam" id="PF11917">
    <property type="entry name" value="DUF3435"/>
    <property type="match status" value="1"/>
</dbReference>
<dbReference type="InterPro" id="IPR021842">
    <property type="entry name" value="DUF3435"/>
</dbReference>
<name>A0ABR1VTV2_9PEZI</name>
<organism evidence="2 3">
    <name type="scientific">Apiospora phragmitis</name>
    <dbReference type="NCBI Taxonomy" id="2905665"/>
    <lineage>
        <taxon>Eukaryota</taxon>
        <taxon>Fungi</taxon>
        <taxon>Dikarya</taxon>
        <taxon>Ascomycota</taxon>
        <taxon>Pezizomycotina</taxon>
        <taxon>Sordariomycetes</taxon>
        <taxon>Xylariomycetidae</taxon>
        <taxon>Amphisphaeriales</taxon>
        <taxon>Apiosporaceae</taxon>
        <taxon>Apiospora</taxon>
    </lineage>
</organism>
<keyword evidence="3" id="KW-1185">Reference proteome</keyword>
<dbReference type="PANTHER" id="PTHR37535">
    <property type="entry name" value="FLUG DOMAIN PROTEIN"/>
    <property type="match status" value="1"/>
</dbReference>